<sequence>MVEARPPIINARRELGRGRRMLSDVATLLLWVGWILLWIPALHTLREAHRLNVDWGLAAQEAVDTITPISLTHSALLVLGTCALLLLWGLLPNRKPAVPKTETLEEESLRLQVPRQELQDGRDSRICVVHHDDDGAINSIEHRQ</sequence>
<dbReference type="RefSeq" id="WP_103073723.1">
    <property type="nucleotide sequence ID" value="NZ_NPZB01000001.1"/>
</dbReference>
<keyword evidence="3" id="KW-1185">Reference proteome</keyword>
<dbReference type="AlphaFoldDB" id="A0A2K1Q0I1"/>
<evidence type="ECO:0000256" key="1">
    <source>
        <dbReference type="SAM" id="Phobius"/>
    </source>
</evidence>
<feature type="transmembrane region" description="Helical" evidence="1">
    <location>
        <begin position="71"/>
        <end position="91"/>
    </location>
</feature>
<dbReference type="EMBL" id="NPZB01000001">
    <property type="protein sequence ID" value="PNS08552.1"/>
    <property type="molecule type" value="Genomic_DNA"/>
</dbReference>
<proteinExistence type="predicted"/>
<dbReference type="Pfam" id="PF13994">
    <property type="entry name" value="PgaD"/>
    <property type="match status" value="1"/>
</dbReference>
<dbReference type="InterPro" id="IPR023829">
    <property type="entry name" value="PGA_PgaD"/>
</dbReference>
<keyword evidence="1" id="KW-0812">Transmembrane</keyword>
<gene>
    <name evidence="2" type="ORF">Lysil_0181</name>
</gene>
<dbReference type="GO" id="GO:0043709">
    <property type="term" value="P:cell adhesion involved in single-species biofilm formation"/>
    <property type="evidence" value="ECO:0007669"/>
    <property type="project" value="InterPro"/>
</dbReference>
<dbReference type="OrthoDB" id="6691414at2"/>
<evidence type="ECO:0000313" key="2">
    <source>
        <dbReference type="EMBL" id="PNS08552.1"/>
    </source>
</evidence>
<keyword evidence="1" id="KW-0472">Membrane</keyword>
<name>A0A2K1Q0I1_9GAMM</name>
<reference evidence="2 3" key="1">
    <citation type="submission" date="2017-08" db="EMBL/GenBank/DDBJ databases">
        <title>Lysobacter sylvestris genome.</title>
        <authorList>
            <person name="Zhang D.-C."/>
            <person name="Albuquerque L."/>
            <person name="Franca L."/>
            <person name="Froufe H.J.C."/>
            <person name="Barroso C."/>
            <person name="Egas C."/>
            <person name="Da Costa M."/>
            <person name="Margesin R."/>
        </authorList>
    </citation>
    <scope>NUCLEOTIDE SEQUENCE [LARGE SCALE GENOMIC DNA]</scope>
    <source>
        <strain evidence="2 3">AM20-91</strain>
    </source>
</reference>
<organism evidence="2 3">
    <name type="scientific">Solilutibacter silvestris</name>
    <dbReference type="NCBI Taxonomy" id="1645665"/>
    <lineage>
        <taxon>Bacteria</taxon>
        <taxon>Pseudomonadati</taxon>
        <taxon>Pseudomonadota</taxon>
        <taxon>Gammaproteobacteria</taxon>
        <taxon>Lysobacterales</taxon>
        <taxon>Lysobacteraceae</taxon>
        <taxon>Solilutibacter</taxon>
    </lineage>
</organism>
<accession>A0A2K1Q0I1</accession>
<evidence type="ECO:0000313" key="3">
    <source>
        <dbReference type="Proteomes" id="UP000236220"/>
    </source>
</evidence>
<dbReference type="Proteomes" id="UP000236220">
    <property type="component" value="Unassembled WGS sequence"/>
</dbReference>
<protein>
    <submittedName>
        <fullName evidence="2">Poly-beta-1,6-N-acetyl-D-glucosamine biosynthesis protein PgaD</fullName>
    </submittedName>
</protein>
<feature type="transmembrane region" description="Helical" evidence="1">
    <location>
        <begin position="21"/>
        <end position="41"/>
    </location>
</feature>
<keyword evidence="1" id="KW-1133">Transmembrane helix</keyword>
<dbReference type="NCBIfam" id="TIGR03940">
    <property type="entry name" value="PGA_PgaD"/>
    <property type="match status" value="1"/>
</dbReference>
<comment type="caution">
    <text evidence="2">The sequence shown here is derived from an EMBL/GenBank/DDBJ whole genome shotgun (WGS) entry which is preliminary data.</text>
</comment>